<organism evidence="2 3">
    <name type="scientific">Clitoria ternatea</name>
    <name type="common">Butterfly pea</name>
    <dbReference type="NCBI Taxonomy" id="43366"/>
    <lineage>
        <taxon>Eukaryota</taxon>
        <taxon>Viridiplantae</taxon>
        <taxon>Streptophyta</taxon>
        <taxon>Embryophyta</taxon>
        <taxon>Tracheophyta</taxon>
        <taxon>Spermatophyta</taxon>
        <taxon>Magnoliopsida</taxon>
        <taxon>eudicotyledons</taxon>
        <taxon>Gunneridae</taxon>
        <taxon>Pentapetalae</taxon>
        <taxon>rosids</taxon>
        <taxon>fabids</taxon>
        <taxon>Fabales</taxon>
        <taxon>Fabaceae</taxon>
        <taxon>Papilionoideae</taxon>
        <taxon>50 kb inversion clade</taxon>
        <taxon>NPAAA clade</taxon>
        <taxon>indigoferoid/millettioid clade</taxon>
        <taxon>Phaseoleae</taxon>
        <taxon>Clitoria</taxon>
    </lineage>
</organism>
<evidence type="ECO:0000313" key="3">
    <source>
        <dbReference type="Proteomes" id="UP001359559"/>
    </source>
</evidence>
<protein>
    <submittedName>
        <fullName evidence="2">Uncharacterized protein</fullName>
    </submittedName>
</protein>
<evidence type="ECO:0000256" key="1">
    <source>
        <dbReference type="SAM" id="Phobius"/>
    </source>
</evidence>
<gene>
    <name evidence="2" type="ORF">RJT34_03300</name>
</gene>
<keyword evidence="1" id="KW-0812">Transmembrane</keyword>
<comment type="caution">
    <text evidence="2">The sequence shown here is derived from an EMBL/GenBank/DDBJ whole genome shotgun (WGS) entry which is preliminary data.</text>
</comment>
<proteinExistence type="predicted"/>
<dbReference type="AlphaFoldDB" id="A0AAN9KJK1"/>
<dbReference type="EMBL" id="JAYKXN010000001">
    <property type="protein sequence ID" value="KAK7318597.1"/>
    <property type="molecule type" value="Genomic_DNA"/>
</dbReference>
<reference evidence="2 3" key="1">
    <citation type="submission" date="2024-01" db="EMBL/GenBank/DDBJ databases">
        <title>The genomes of 5 underutilized Papilionoideae crops provide insights into root nodulation and disease resistance.</title>
        <authorList>
            <person name="Yuan L."/>
        </authorList>
    </citation>
    <scope>NUCLEOTIDE SEQUENCE [LARGE SCALE GENOMIC DNA]</scope>
    <source>
        <strain evidence="2">LY-2023</strain>
        <tissue evidence="2">Leaf</tissue>
    </source>
</reference>
<accession>A0AAN9KJK1</accession>
<sequence>MVDLFPFPLCNSTTITLIWLLAHLIMPQNTKMHISLNNYFDNMYRANQNHKSRIHYYPTLIFSHLNHVLPPITSTLSFFIAEKGYTTILFFSFSSSSSFLSLKP</sequence>
<evidence type="ECO:0000313" key="2">
    <source>
        <dbReference type="EMBL" id="KAK7318597.1"/>
    </source>
</evidence>
<keyword evidence="1" id="KW-1133">Transmembrane helix</keyword>
<dbReference type="Proteomes" id="UP001359559">
    <property type="component" value="Unassembled WGS sequence"/>
</dbReference>
<keyword evidence="1" id="KW-0472">Membrane</keyword>
<keyword evidence="3" id="KW-1185">Reference proteome</keyword>
<feature type="transmembrane region" description="Helical" evidence="1">
    <location>
        <begin position="6"/>
        <end position="26"/>
    </location>
</feature>
<name>A0AAN9KJK1_CLITE</name>